<evidence type="ECO:0000313" key="3">
    <source>
        <dbReference type="Proteomes" id="UP001501442"/>
    </source>
</evidence>
<organism evidence="2 3">
    <name type="scientific">Actinoallomurus vinaceus</name>
    <dbReference type="NCBI Taxonomy" id="1080074"/>
    <lineage>
        <taxon>Bacteria</taxon>
        <taxon>Bacillati</taxon>
        <taxon>Actinomycetota</taxon>
        <taxon>Actinomycetes</taxon>
        <taxon>Streptosporangiales</taxon>
        <taxon>Thermomonosporaceae</taxon>
        <taxon>Actinoallomurus</taxon>
    </lineage>
</organism>
<evidence type="ECO:0000313" key="2">
    <source>
        <dbReference type="EMBL" id="GAA4637481.1"/>
    </source>
</evidence>
<comment type="caution">
    <text evidence="2">The sequence shown here is derived from an EMBL/GenBank/DDBJ whole genome shotgun (WGS) entry which is preliminary data.</text>
</comment>
<gene>
    <name evidence="2" type="ORF">GCM10023196_091420</name>
</gene>
<feature type="region of interest" description="Disordered" evidence="1">
    <location>
        <begin position="98"/>
        <end position="134"/>
    </location>
</feature>
<accession>A0ABP8UQR9</accession>
<sequence length="134" mass="14583">MTPDPVEVLRRRFPGLVFWLGGRTGVWWALIPPPGGWRLVEAADPDELTQAVLKAQWWPWPSPRQGARWTLGAGHAGERTQGSAGKCCNGTATGIVRAPETIKGLPSSSTEEGPDHWAEARGFEPRMGGKPKPH</sequence>
<evidence type="ECO:0000256" key="1">
    <source>
        <dbReference type="SAM" id="MobiDB-lite"/>
    </source>
</evidence>
<reference evidence="3" key="1">
    <citation type="journal article" date="2019" name="Int. J. Syst. Evol. Microbiol.">
        <title>The Global Catalogue of Microorganisms (GCM) 10K type strain sequencing project: providing services to taxonomists for standard genome sequencing and annotation.</title>
        <authorList>
            <consortium name="The Broad Institute Genomics Platform"/>
            <consortium name="The Broad Institute Genome Sequencing Center for Infectious Disease"/>
            <person name="Wu L."/>
            <person name="Ma J."/>
        </authorList>
    </citation>
    <scope>NUCLEOTIDE SEQUENCE [LARGE SCALE GENOMIC DNA]</scope>
    <source>
        <strain evidence="3">JCM 17939</strain>
    </source>
</reference>
<keyword evidence="3" id="KW-1185">Reference proteome</keyword>
<dbReference type="EMBL" id="BAABHK010000020">
    <property type="protein sequence ID" value="GAA4637481.1"/>
    <property type="molecule type" value="Genomic_DNA"/>
</dbReference>
<proteinExistence type="predicted"/>
<feature type="compositionally biased region" description="Basic and acidic residues" evidence="1">
    <location>
        <begin position="113"/>
        <end position="124"/>
    </location>
</feature>
<name>A0ABP8UQR9_9ACTN</name>
<protein>
    <submittedName>
        <fullName evidence="2">Uncharacterized protein</fullName>
    </submittedName>
</protein>
<dbReference type="Proteomes" id="UP001501442">
    <property type="component" value="Unassembled WGS sequence"/>
</dbReference>